<evidence type="ECO:0000313" key="1">
    <source>
        <dbReference type="EMBL" id="SMP68076.1"/>
    </source>
</evidence>
<dbReference type="GO" id="GO:0006313">
    <property type="term" value="P:DNA transposition"/>
    <property type="evidence" value="ECO:0007669"/>
    <property type="project" value="InterPro"/>
</dbReference>
<dbReference type="InterPro" id="IPR009057">
    <property type="entry name" value="Homeodomain-like_sf"/>
</dbReference>
<dbReference type="AlphaFoldDB" id="A0AA45WZG9"/>
<reference evidence="1" key="1">
    <citation type="submission" date="2017-05" db="EMBL/GenBank/DDBJ databases">
        <authorList>
            <person name="Varghese N."/>
            <person name="Submissions S."/>
        </authorList>
    </citation>
    <scope>NUCLEOTIDE SEQUENCE</scope>
    <source>
        <strain evidence="1">Su22</strain>
    </source>
</reference>
<sequence length="79" mass="9289">MGPHPTQAERDEILKLHFEKGYSTRLLARKTGFSRSEILNWIRDYHKNSQVTDITAKKSQLKKASEAKRILPKTRIRLR</sequence>
<dbReference type="SUPFAM" id="SSF46689">
    <property type="entry name" value="Homeodomain-like"/>
    <property type="match status" value="1"/>
</dbReference>
<protein>
    <submittedName>
        <fullName evidence="1">Transposase</fullName>
    </submittedName>
</protein>
<dbReference type="RefSeq" id="WP_430383880.1">
    <property type="nucleotide sequence ID" value="NZ_FXUF01000016.1"/>
</dbReference>
<dbReference type="Pfam" id="PF01527">
    <property type="entry name" value="HTH_Tnp_1"/>
    <property type="match status" value="1"/>
</dbReference>
<organism evidence="1 2">
    <name type="scientific">Anoxynatronum buryatiense</name>
    <dbReference type="NCBI Taxonomy" id="489973"/>
    <lineage>
        <taxon>Bacteria</taxon>
        <taxon>Bacillati</taxon>
        <taxon>Bacillota</taxon>
        <taxon>Clostridia</taxon>
        <taxon>Eubacteriales</taxon>
        <taxon>Clostridiaceae</taxon>
        <taxon>Anoxynatronum</taxon>
    </lineage>
</organism>
<keyword evidence="2" id="KW-1185">Reference proteome</keyword>
<proteinExistence type="predicted"/>
<dbReference type="EMBL" id="FXUF01000016">
    <property type="protein sequence ID" value="SMP68076.1"/>
    <property type="molecule type" value="Genomic_DNA"/>
</dbReference>
<accession>A0AA45WZG9</accession>
<gene>
    <name evidence="1" type="ORF">SAMN06296020_11647</name>
</gene>
<evidence type="ECO:0000313" key="2">
    <source>
        <dbReference type="Proteomes" id="UP001158066"/>
    </source>
</evidence>
<name>A0AA45WZG9_9CLOT</name>
<dbReference type="GO" id="GO:0003677">
    <property type="term" value="F:DNA binding"/>
    <property type="evidence" value="ECO:0007669"/>
    <property type="project" value="InterPro"/>
</dbReference>
<comment type="caution">
    <text evidence="1">The sequence shown here is derived from an EMBL/GenBank/DDBJ whole genome shotgun (WGS) entry which is preliminary data.</text>
</comment>
<dbReference type="GO" id="GO:0004803">
    <property type="term" value="F:transposase activity"/>
    <property type="evidence" value="ECO:0007669"/>
    <property type="project" value="InterPro"/>
</dbReference>
<dbReference type="Proteomes" id="UP001158066">
    <property type="component" value="Unassembled WGS sequence"/>
</dbReference>
<dbReference type="InterPro" id="IPR002514">
    <property type="entry name" value="Transposase_8"/>
</dbReference>